<reference evidence="1 2" key="1">
    <citation type="submission" date="2016-04" db="EMBL/GenBank/DDBJ databases">
        <title>Deep-sea bacteria in the southern Pacific.</title>
        <authorList>
            <person name="Tang K."/>
        </authorList>
    </citation>
    <scope>NUCLEOTIDE SEQUENCE [LARGE SCALE GENOMIC DNA]</scope>
    <source>
        <strain evidence="1 2">JLT2014</strain>
    </source>
</reference>
<dbReference type="AlphaFoldDB" id="A0A1P8UVS2"/>
<dbReference type="STRING" id="1250539.Ga0080574_TMP3146"/>
<keyword evidence="2" id="KW-1185">Reference proteome</keyword>
<evidence type="ECO:0000313" key="1">
    <source>
        <dbReference type="EMBL" id="APZ53480.1"/>
    </source>
</evidence>
<sequence length="67" mass="7307">MSANSLPHGSEDVLALPAGQIPDTISALVRKREFSSLVCRIHREIRSPDPALRAKGTEALQRLGFPE</sequence>
<dbReference type="KEGG" id="paby:Ga0080574_TMP3146"/>
<protein>
    <submittedName>
        <fullName evidence="1">Uncharacterized protein</fullName>
    </submittedName>
</protein>
<name>A0A1P8UVS2_9RHOB</name>
<organism evidence="1 2">
    <name type="scientific">Salipiger abyssi</name>
    <dbReference type="NCBI Taxonomy" id="1250539"/>
    <lineage>
        <taxon>Bacteria</taxon>
        <taxon>Pseudomonadati</taxon>
        <taxon>Pseudomonadota</taxon>
        <taxon>Alphaproteobacteria</taxon>
        <taxon>Rhodobacterales</taxon>
        <taxon>Roseobacteraceae</taxon>
        <taxon>Salipiger</taxon>
    </lineage>
</organism>
<accession>A0A1P8UVS2</accession>
<dbReference type="OrthoDB" id="7871608at2"/>
<dbReference type="EMBL" id="CP015093">
    <property type="protein sequence ID" value="APZ53480.1"/>
    <property type="molecule type" value="Genomic_DNA"/>
</dbReference>
<proteinExistence type="predicted"/>
<dbReference type="RefSeq" id="WP_076701786.1">
    <property type="nucleotide sequence ID" value="NZ_CP015093.1"/>
</dbReference>
<evidence type="ECO:0000313" key="2">
    <source>
        <dbReference type="Proteomes" id="UP000187059"/>
    </source>
</evidence>
<gene>
    <name evidence="1" type="ORF">Ga0080574_TMP3146</name>
</gene>
<dbReference type="Proteomes" id="UP000187059">
    <property type="component" value="Chromosome"/>
</dbReference>